<keyword evidence="5 9" id="KW-0812">Transmembrane</keyword>
<dbReference type="Pfam" id="PF02378">
    <property type="entry name" value="PTS_EIIC"/>
    <property type="match status" value="1"/>
</dbReference>
<keyword evidence="2 8" id="KW-0813">Transport</keyword>
<evidence type="ECO:0000256" key="8">
    <source>
        <dbReference type="PIRNR" id="PIRNR006351"/>
    </source>
</evidence>
<evidence type="ECO:0000313" key="11">
    <source>
        <dbReference type="EMBL" id="SHI12126.1"/>
    </source>
</evidence>
<gene>
    <name evidence="11" type="ORF">SAMN02745941_02060</name>
</gene>
<dbReference type="PIRSF" id="PIRSF006351">
    <property type="entry name" value="PTS_EIIC-Cellobiose"/>
    <property type="match status" value="1"/>
</dbReference>
<dbReference type="RefSeq" id="WP_073019187.1">
    <property type="nucleotide sequence ID" value="NZ_FQXU01000006.1"/>
</dbReference>
<dbReference type="PROSITE" id="PS51105">
    <property type="entry name" value="PTS_EIIC_TYPE_3"/>
    <property type="match status" value="1"/>
</dbReference>
<reference evidence="11 12" key="1">
    <citation type="submission" date="2016-11" db="EMBL/GenBank/DDBJ databases">
        <authorList>
            <person name="Jaros S."/>
            <person name="Januszkiewicz K."/>
            <person name="Wedrychowicz H."/>
        </authorList>
    </citation>
    <scope>NUCLEOTIDE SEQUENCE [LARGE SCALE GENOMIC DNA]</scope>
    <source>
        <strain evidence="11 12">DSM 6191</strain>
    </source>
</reference>
<dbReference type="PANTHER" id="PTHR33989:SF11">
    <property type="entry name" value="LICHENAN PERMEASE IIC COMPONENT"/>
    <property type="match status" value="1"/>
</dbReference>
<keyword evidence="3 8" id="KW-1003">Cell membrane</keyword>
<dbReference type="GO" id="GO:0008982">
    <property type="term" value="F:protein-N(PI)-phosphohistidine-sugar phosphotransferase activity"/>
    <property type="evidence" value="ECO:0007669"/>
    <property type="project" value="UniProtKB-UniRule"/>
</dbReference>
<evidence type="ECO:0000256" key="9">
    <source>
        <dbReference type="SAM" id="Phobius"/>
    </source>
</evidence>
<protein>
    <recommendedName>
        <fullName evidence="8">Permease IIC component</fullName>
    </recommendedName>
</protein>
<evidence type="ECO:0000313" key="12">
    <source>
        <dbReference type="Proteomes" id="UP000184241"/>
    </source>
</evidence>
<comment type="function">
    <text evidence="8">The phosphoenolpyruvate-dependent sugar phosphotransferase system (PTS), a major carbohydrate active -transport system, catalyzes the phosphorylation of incoming sugar substrates concomitant with their translocation across the cell membrane.</text>
</comment>
<dbReference type="NCBIfam" id="TIGR00410">
    <property type="entry name" value="lacE"/>
    <property type="match status" value="1"/>
</dbReference>
<evidence type="ECO:0000256" key="6">
    <source>
        <dbReference type="ARBA" id="ARBA00022989"/>
    </source>
</evidence>
<keyword evidence="4 8" id="KW-0762">Sugar transport</keyword>
<organism evidence="11 12">
    <name type="scientific">Clostridium intestinale DSM 6191</name>
    <dbReference type="NCBI Taxonomy" id="1121320"/>
    <lineage>
        <taxon>Bacteria</taxon>
        <taxon>Bacillati</taxon>
        <taxon>Bacillota</taxon>
        <taxon>Clostridia</taxon>
        <taxon>Eubacteriales</taxon>
        <taxon>Clostridiaceae</taxon>
        <taxon>Clostridium</taxon>
    </lineage>
</organism>
<feature type="transmembrane region" description="Helical" evidence="9">
    <location>
        <begin position="404"/>
        <end position="423"/>
    </location>
</feature>
<feature type="transmembrane region" description="Helical" evidence="9">
    <location>
        <begin position="229"/>
        <end position="248"/>
    </location>
</feature>
<evidence type="ECO:0000256" key="1">
    <source>
        <dbReference type="ARBA" id="ARBA00004651"/>
    </source>
</evidence>
<dbReference type="GO" id="GO:0005886">
    <property type="term" value="C:plasma membrane"/>
    <property type="evidence" value="ECO:0007669"/>
    <property type="project" value="UniProtKB-SubCell"/>
</dbReference>
<name>A0A1M5YJD0_9CLOT</name>
<dbReference type="Proteomes" id="UP000184241">
    <property type="component" value="Unassembled WGS sequence"/>
</dbReference>
<dbReference type="InterPro" id="IPR051088">
    <property type="entry name" value="PTS_Sugar-EIIC/EIIB"/>
</dbReference>
<feature type="transmembrane region" description="Helical" evidence="9">
    <location>
        <begin position="69"/>
        <end position="91"/>
    </location>
</feature>
<evidence type="ECO:0000259" key="10">
    <source>
        <dbReference type="PROSITE" id="PS51105"/>
    </source>
</evidence>
<dbReference type="GO" id="GO:0009401">
    <property type="term" value="P:phosphoenolpyruvate-dependent sugar phosphotransferase system"/>
    <property type="evidence" value="ECO:0007669"/>
    <property type="project" value="InterPro"/>
</dbReference>
<proteinExistence type="predicted"/>
<evidence type="ECO:0000256" key="2">
    <source>
        <dbReference type="ARBA" id="ARBA00022448"/>
    </source>
</evidence>
<dbReference type="AlphaFoldDB" id="A0A1M5YJD0"/>
<dbReference type="InterPro" id="IPR004501">
    <property type="entry name" value="PTS_EIIC_3"/>
</dbReference>
<dbReference type="InterPro" id="IPR003352">
    <property type="entry name" value="PTS_EIIC"/>
</dbReference>
<feature type="transmembrane region" description="Helical" evidence="9">
    <location>
        <begin position="148"/>
        <end position="170"/>
    </location>
</feature>
<evidence type="ECO:0000256" key="7">
    <source>
        <dbReference type="ARBA" id="ARBA00023136"/>
    </source>
</evidence>
<feature type="domain" description="PTS EIIC type-3" evidence="10">
    <location>
        <begin position="8"/>
        <end position="422"/>
    </location>
</feature>
<comment type="subcellular location">
    <subcellularLocation>
        <location evidence="1">Cell membrane</location>
        <topology evidence="1">Multi-pass membrane protein</topology>
    </subcellularLocation>
</comment>
<feature type="transmembrane region" description="Helical" evidence="9">
    <location>
        <begin position="353"/>
        <end position="372"/>
    </location>
</feature>
<feature type="transmembrane region" description="Helical" evidence="9">
    <location>
        <begin position="294"/>
        <end position="316"/>
    </location>
</feature>
<evidence type="ECO:0000256" key="4">
    <source>
        <dbReference type="ARBA" id="ARBA00022597"/>
    </source>
</evidence>
<dbReference type="PANTHER" id="PTHR33989">
    <property type="match status" value="1"/>
</dbReference>
<keyword evidence="6 9" id="KW-1133">Transmembrane helix</keyword>
<evidence type="ECO:0000256" key="5">
    <source>
        <dbReference type="ARBA" id="ARBA00022692"/>
    </source>
</evidence>
<dbReference type="EMBL" id="FQXU01000006">
    <property type="protein sequence ID" value="SHI12126.1"/>
    <property type="molecule type" value="Genomic_DNA"/>
</dbReference>
<feature type="transmembrane region" description="Helical" evidence="9">
    <location>
        <begin position="328"/>
        <end position="347"/>
    </location>
</feature>
<dbReference type="InterPro" id="IPR004796">
    <property type="entry name" value="PTS_IIC_cello"/>
</dbReference>
<feature type="transmembrane region" description="Helical" evidence="9">
    <location>
        <begin position="31"/>
        <end position="49"/>
    </location>
</feature>
<feature type="transmembrane region" description="Helical" evidence="9">
    <location>
        <begin position="379"/>
        <end position="398"/>
    </location>
</feature>
<feature type="transmembrane region" description="Helical" evidence="9">
    <location>
        <begin position="98"/>
        <end position="118"/>
    </location>
</feature>
<sequence>MQNFLTWIEEKFMPPMARLAEQRYLKAIRDGIISTLSLIIVGCFFIIVAQPPIDSLKTLVAPHVANIMIPYRITMGLMSIYAVYGMGYSLAKSYKLDGMSGGVLSLAGFLMMTIPLNIDGVVNNAIKAGVEGADKITAPGWILPMGNLGAAGMFTGIIMMIFGVETLRILKKHKITIKMPDQVPESVARSFEALIPAAVVIIASWVVRVVLRFDLNQAIINVFKPINNIVGNSLIGVVLPVILITLLWSAGVHGVSIIGSILRPMWLIMLEQNALDLSNGIASNKLSYVAPEQFYQWFVWIGGSGATLSLCLLLIFSKSTYLRSVGRFSLIPGLFNINEPLIFGVPLVLNPILAIPFILAPTVMTILSYIAVKSGMISGFVVNAPWTLPAPIGAYLATGGDWKAPVLVIINILIGVAIYYPFFKSYEAKLIKEENAQVDGAVQV</sequence>
<evidence type="ECO:0000256" key="3">
    <source>
        <dbReference type="ARBA" id="ARBA00022475"/>
    </source>
</evidence>
<keyword evidence="7 8" id="KW-0472">Membrane</keyword>
<dbReference type="GO" id="GO:1901264">
    <property type="term" value="P:carbohydrate derivative transport"/>
    <property type="evidence" value="ECO:0007669"/>
    <property type="project" value="TreeGrafter"/>
</dbReference>
<accession>A0A1M5YJD0</accession>